<evidence type="ECO:0000313" key="6">
    <source>
        <dbReference type="Proteomes" id="UP000463224"/>
    </source>
</evidence>
<proteinExistence type="predicted"/>
<organism evidence="5 6">
    <name type="scientific">Nitratireductor arenosus</name>
    <dbReference type="NCBI Taxonomy" id="2682096"/>
    <lineage>
        <taxon>Bacteria</taxon>
        <taxon>Pseudomonadati</taxon>
        <taxon>Pseudomonadota</taxon>
        <taxon>Alphaproteobacteria</taxon>
        <taxon>Hyphomicrobiales</taxon>
        <taxon>Phyllobacteriaceae</taxon>
        <taxon>Nitratireductor</taxon>
    </lineage>
</organism>
<protein>
    <recommendedName>
        <fullName evidence="1">diguanylate cyclase</fullName>
        <ecNumber evidence="1">2.7.7.65</ecNumber>
    </recommendedName>
</protein>
<dbReference type="EC" id="2.7.7.65" evidence="1"/>
<feature type="transmembrane region" description="Helical" evidence="3">
    <location>
        <begin position="98"/>
        <end position="117"/>
    </location>
</feature>
<sequence>MPAKSDDSGICVMPPYRIFTAAMTADATARQVRIISNLIEVSYRIFNGAMATAAGGEYAMRSIVLISALIAVGAAVASVLIAFSLMRLQGLPLGPNGLLMSVICPLVIAWPVSVFHLRQRRRYMAMHAQLARAHADLRQAHVRLAERASRDPMTGMLNRESILDAIAGEQALGVDGALLIVDADHFKTVNDTYGHQAGDVALVAIADAIRRTLPRGSIVGRIGGEEFAIFIPGCRGRAIAQVGEDIRRAVAATSFRPADRPVPLSVSIGGTHFSRNLTVSQALRSADRRLYIAKRSGRDCVVTQDDENRAAA</sequence>
<keyword evidence="6" id="KW-1185">Reference proteome</keyword>
<dbReference type="SMART" id="SM00267">
    <property type="entry name" value="GGDEF"/>
    <property type="match status" value="1"/>
</dbReference>
<evidence type="ECO:0000259" key="4">
    <source>
        <dbReference type="PROSITE" id="PS50887"/>
    </source>
</evidence>
<feature type="transmembrane region" description="Helical" evidence="3">
    <location>
        <begin position="63"/>
        <end position="86"/>
    </location>
</feature>
<dbReference type="InterPro" id="IPR000160">
    <property type="entry name" value="GGDEF_dom"/>
</dbReference>
<name>A0A844QK69_9HYPH</name>
<gene>
    <name evidence="5" type="ORF">GN330_13710</name>
</gene>
<dbReference type="Proteomes" id="UP000463224">
    <property type="component" value="Unassembled WGS sequence"/>
</dbReference>
<dbReference type="AlphaFoldDB" id="A0A844QK69"/>
<dbReference type="Gene3D" id="3.30.70.270">
    <property type="match status" value="1"/>
</dbReference>
<feature type="domain" description="GGDEF" evidence="4">
    <location>
        <begin position="174"/>
        <end position="306"/>
    </location>
</feature>
<dbReference type="Pfam" id="PF00990">
    <property type="entry name" value="GGDEF"/>
    <property type="match status" value="1"/>
</dbReference>
<comment type="caution">
    <text evidence="5">The sequence shown here is derived from an EMBL/GenBank/DDBJ whole genome shotgun (WGS) entry which is preliminary data.</text>
</comment>
<dbReference type="CDD" id="cd01949">
    <property type="entry name" value="GGDEF"/>
    <property type="match status" value="1"/>
</dbReference>
<evidence type="ECO:0000256" key="3">
    <source>
        <dbReference type="SAM" id="Phobius"/>
    </source>
</evidence>
<evidence type="ECO:0000256" key="1">
    <source>
        <dbReference type="ARBA" id="ARBA00012528"/>
    </source>
</evidence>
<evidence type="ECO:0000256" key="2">
    <source>
        <dbReference type="ARBA" id="ARBA00034247"/>
    </source>
</evidence>
<keyword evidence="3" id="KW-0812">Transmembrane</keyword>
<dbReference type="PANTHER" id="PTHR45138">
    <property type="entry name" value="REGULATORY COMPONENTS OF SENSORY TRANSDUCTION SYSTEM"/>
    <property type="match status" value="1"/>
</dbReference>
<reference evidence="5 6" key="1">
    <citation type="submission" date="2019-12" db="EMBL/GenBank/DDBJ databases">
        <title>Nitratireductor arenosus sp. nov., Isolated from sea sand, Jeju island, South Korea.</title>
        <authorList>
            <person name="Kim W."/>
        </authorList>
    </citation>
    <scope>NUCLEOTIDE SEQUENCE [LARGE SCALE GENOMIC DNA]</scope>
    <source>
        <strain evidence="5 6">CAU 1489</strain>
    </source>
</reference>
<dbReference type="SUPFAM" id="SSF55073">
    <property type="entry name" value="Nucleotide cyclase"/>
    <property type="match status" value="1"/>
</dbReference>
<comment type="catalytic activity">
    <reaction evidence="2">
        <text>2 GTP = 3',3'-c-di-GMP + 2 diphosphate</text>
        <dbReference type="Rhea" id="RHEA:24898"/>
        <dbReference type="ChEBI" id="CHEBI:33019"/>
        <dbReference type="ChEBI" id="CHEBI:37565"/>
        <dbReference type="ChEBI" id="CHEBI:58805"/>
        <dbReference type="EC" id="2.7.7.65"/>
    </reaction>
</comment>
<dbReference type="InterPro" id="IPR050469">
    <property type="entry name" value="Diguanylate_Cyclase"/>
</dbReference>
<dbReference type="EMBL" id="WPHG01000003">
    <property type="protein sequence ID" value="MVA98301.1"/>
    <property type="molecule type" value="Genomic_DNA"/>
</dbReference>
<keyword evidence="3" id="KW-0472">Membrane</keyword>
<evidence type="ECO:0000313" key="5">
    <source>
        <dbReference type="EMBL" id="MVA98301.1"/>
    </source>
</evidence>
<accession>A0A844QK69</accession>
<dbReference type="PROSITE" id="PS50887">
    <property type="entry name" value="GGDEF"/>
    <property type="match status" value="1"/>
</dbReference>
<dbReference type="GO" id="GO:0052621">
    <property type="term" value="F:diguanylate cyclase activity"/>
    <property type="evidence" value="ECO:0007669"/>
    <property type="project" value="UniProtKB-EC"/>
</dbReference>
<dbReference type="NCBIfam" id="TIGR00254">
    <property type="entry name" value="GGDEF"/>
    <property type="match status" value="1"/>
</dbReference>
<dbReference type="InterPro" id="IPR029787">
    <property type="entry name" value="Nucleotide_cyclase"/>
</dbReference>
<dbReference type="PANTHER" id="PTHR45138:SF9">
    <property type="entry name" value="DIGUANYLATE CYCLASE DGCM-RELATED"/>
    <property type="match status" value="1"/>
</dbReference>
<keyword evidence="3" id="KW-1133">Transmembrane helix</keyword>
<dbReference type="InterPro" id="IPR043128">
    <property type="entry name" value="Rev_trsase/Diguanyl_cyclase"/>
</dbReference>